<keyword evidence="2" id="KW-0812">Transmembrane</keyword>
<dbReference type="EMBL" id="MT142856">
    <property type="protein sequence ID" value="QJA89607.1"/>
    <property type="molecule type" value="Genomic_DNA"/>
</dbReference>
<proteinExistence type="predicted"/>
<feature type="compositionally biased region" description="Basic and acidic residues" evidence="1">
    <location>
        <begin position="98"/>
        <end position="115"/>
    </location>
</feature>
<reference evidence="3" key="1">
    <citation type="submission" date="2020-03" db="EMBL/GenBank/DDBJ databases">
        <title>The deep terrestrial virosphere.</title>
        <authorList>
            <person name="Holmfeldt K."/>
            <person name="Nilsson E."/>
            <person name="Simone D."/>
            <person name="Lopez-Fernandez M."/>
            <person name="Wu X."/>
            <person name="de Brujin I."/>
            <person name="Lundin D."/>
            <person name="Andersson A."/>
            <person name="Bertilsson S."/>
            <person name="Dopson M."/>
        </authorList>
    </citation>
    <scope>NUCLEOTIDE SEQUENCE</scope>
    <source>
        <strain evidence="3">MM415B02525</strain>
    </source>
</reference>
<feature type="transmembrane region" description="Helical" evidence="2">
    <location>
        <begin position="54"/>
        <end position="76"/>
    </location>
</feature>
<gene>
    <name evidence="3" type="ORF">MM415B02525_0009</name>
</gene>
<evidence type="ECO:0000313" key="3">
    <source>
        <dbReference type="EMBL" id="QJA89607.1"/>
    </source>
</evidence>
<name>A0A6M3L4A7_9ZZZZ</name>
<feature type="transmembrane region" description="Helical" evidence="2">
    <location>
        <begin position="29"/>
        <end position="48"/>
    </location>
</feature>
<evidence type="ECO:0000256" key="2">
    <source>
        <dbReference type="SAM" id="Phobius"/>
    </source>
</evidence>
<feature type="compositionally biased region" description="Basic residues" evidence="1">
    <location>
        <begin position="123"/>
        <end position="133"/>
    </location>
</feature>
<sequence>MSDFLAVYFLLWIAGGATVVSLIWRYWVLYIASGLAWAIVSFYSLINSHGGNRFVMAFTFFCLAMSLVMFLAYYWIPRMRMKKGEYTPFNTAEDWETPEGRKQHEVLWGKPHKAEEEEQLSKSQRRKKGEWVE</sequence>
<organism evidence="3">
    <name type="scientific">viral metagenome</name>
    <dbReference type="NCBI Taxonomy" id="1070528"/>
    <lineage>
        <taxon>unclassified sequences</taxon>
        <taxon>metagenomes</taxon>
        <taxon>organismal metagenomes</taxon>
    </lineage>
</organism>
<keyword evidence="2" id="KW-1133">Transmembrane helix</keyword>
<keyword evidence="2" id="KW-0472">Membrane</keyword>
<accession>A0A6M3L4A7</accession>
<feature type="transmembrane region" description="Helical" evidence="2">
    <location>
        <begin position="6"/>
        <end position="24"/>
    </location>
</feature>
<dbReference type="AlphaFoldDB" id="A0A6M3L4A7"/>
<evidence type="ECO:0000256" key="1">
    <source>
        <dbReference type="SAM" id="MobiDB-lite"/>
    </source>
</evidence>
<feature type="region of interest" description="Disordered" evidence="1">
    <location>
        <begin position="91"/>
        <end position="133"/>
    </location>
</feature>
<protein>
    <submittedName>
        <fullName evidence="3">Uncharacterized protein</fullName>
    </submittedName>
</protein>